<protein>
    <submittedName>
        <fullName evidence="1">Uncharacterized protein</fullName>
    </submittedName>
</protein>
<evidence type="ECO:0000313" key="2">
    <source>
        <dbReference type="Proteomes" id="UP000298642"/>
    </source>
</evidence>
<dbReference type="EMBL" id="CP034413">
    <property type="protein sequence ID" value="QCI58034.1"/>
    <property type="molecule type" value="Genomic_DNA"/>
</dbReference>
<dbReference type="SUPFAM" id="SSF52540">
    <property type="entry name" value="P-loop containing nucleoside triphosphate hydrolases"/>
    <property type="match status" value="1"/>
</dbReference>
<dbReference type="RefSeq" id="WP_136890703.1">
    <property type="nucleotide sequence ID" value="NZ_CP034413.3"/>
</dbReference>
<accession>A0A4D7AF78</accession>
<dbReference type="InterPro" id="IPR027417">
    <property type="entry name" value="P-loop_NTPase"/>
</dbReference>
<dbReference type="KEGG" id="obj:EIO64_01345"/>
<sequence length="1570" mass="181403">MTNIPVDWKVFESKFSQNPRAAFEGLVTTLFCHEMGLSHGIFRYFNQPYIETQPVMAPDGLLTGFQAKYYDASTRISSKEVDFKNAIADAKQKYAGISRIIFYINKEMSVSKRPHTQKPIYQENIETHGESLGITVEWRGPSHIEQILLALPTVRDLYFNPMPGLSQWVEQIQNRSDSIRSNIQSEIPCQGERIKIYYDMQKLDVLWESEKAVCIIYGDAGTGKSGVVKDLISRRQEQGDEFACFLFSSTDLDVEEESLFLRKYGNYQLEDLFTLYSQEKRKVCVIESAEKFSALNSPQVFAALVHKFIDHGWKMIFTIRTVYKDSFCNILLKDIAYDEFRVESIADEVLEAISEQYHFPLPQNQNLRSLLKDFFYLKLYLKLDPAGLDLVSSEELFLQQVWKEVICDSHRRAENLPVRREEMVTHIVFSMLQRGSTIYISSANDDYMALTALEDSGIIAVYDNSPRRWMMSHDVYEELIIKHILTQRYQEGIEAEKVLEGFGLSLRARKLYRIWLESVFASGGGRYADFLISMLQSGLDQAWKDETLIALMQSDQVDCFRAIDPILSQERYSLFTRMVFLLNTACRDIDRELLKKLSTPTGNKYRFTCPVGRAWFTVFQYIYNNRGLIPWTAQNLDIVTNTLKTWTAKYETGETTGLAGRIALYLKSEIWKRERYPYTLRRDSRFITLTDVILAAAMELKQELTDIFQSFTDTQTDDSYKENYLLLQKSLSNVYECGRVCQAIPEQVLSLAERYWCDSSQREHNDYSHDSMEYYFGLSHSLDMKYKAESALQTPLFFLLQEAPIRALNTILRIMNYATNCYSSSKLATEYSECSQIEIHFTDGTVQRQVCSDRLWKMYRGTHVAPKLLESVLMALEKWLLDLAEFTEEKTICQFCEYLLRKSASAAITAVVLSVVIAYPDKLFPISCILLKTKEVFVFDIARLQAEHSADFLKGTLASHRWFDHERMETNALPFRKKQFEQVLVDYQIEKGILSENELEERKTQLYAAFDEATQSIDSWEEVYQFAYYRSDLRRRQISSQKVSQDRVMISVVPDMPENLTALSEQAQRNYEDFMRHVPLMLWADAKLRGNQEAAQQYPQFEGGIEPVVNEIYQILEEGEADSHDISSAVNACAVLLRERRTAINETMLAFCTEVLLATCLNFLNRDCHLGPYELNGVISAVASLVSSDDFIADWSSPLFMLLALVMYNGKQNEALNSVASILWPSAPNVARKLMHTYAVLAPRYFSQVLCYNGISTRTFFEQHSQEIQALFQEEVSDLEDIPLSGLEVHQLIALQRMIPSGNVEGSFVFVLKIGDRVWGTLLGPEDTDRDGYQDYEGEYAYTQWLGDYVLGLSAEQQSIFLDHLVKHVKYGKEFTRFLRDVIQAEDIKPRYSAFWGFWDLLKNYIFSAFERAPEFEQQMDEDRAISFGIGNVLTEYLLAGPEWREGITTWHSLREDCAVFYKTAVNRTGAHPAILYSVGRVLNSIGSQVFFEDGVEWLSDIISNNPQLRQTALPTNTIYYMEEYMYRYVQKRLYLFKSDALRKHKVLNVLDFLVNRGSPLGFLLREDII</sequence>
<name>A0A4D7AF78_9FIRM</name>
<evidence type="ECO:0000313" key="1">
    <source>
        <dbReference type="EMBL" id="QCI58034.1"/>
    </source>
</evidence>
<proteinExistence type="predicted"/>
<keyword evidence="2" id="KW-1185">Reference proteome</keyword>
<reference evidence="2" key="1">
    <citation type="submission" date="2018-12" db="EMBL/GenBank/DDBJ databases">
        <title>Dusodibacter welbiota gen. nov., sp. nov., isolated from human faeces and emended description of the Oscillibacter genus.</title>
        <authorList>
            <person name="Le Roy T."/>
            <person name="Van der Smissen P."/>
            <person name="Delzenne N."/>
            <person name="Muccioli G."/>
            <person name="Collet J.F."/>
            <person name="Cani P.D."/>
        </authorList>
    </citation>
    <scope>NUCLEOTIDE SEQUENCE [LARGE SCALE GENOMIC DNA]</scope>
    <source>
        <strain evidence="2">J115</strain>
    </source>
</reference>
<organism evidence="1 2">
    <name type="scientific">Dysosmobacter welbionis</name>
    <dbReference type="NCBI Taxonomy" id="2093857"/>
    <lineage>
        <taxon>Bacteria</taxon>
        <taxon>Bacillati</taxon>
        <taxon>Bacillota</taxon>
        <taxon>Clostridia</taxon>
        <taxon>Eubacteriales</taxon>
        <taxon>Oscillospiraceae</taxon>
        <taxon>Dysosmobacter</taxon>
    </lineage>
</organism>
<dbReference type="Proteomes" id="UP000298642">
    <property type="component" value="Chromosome"/>
</dbReference>
<gene>
    <name evidence="1" type="ORF">EIO64_01345</name>
</gene>